<keyword evidence="9" id="KW-0931">ER-Golgi transport</keyword>
<dbReference type="Gene3D" id="3.40.50.300">
    <property type="entry name" value="P-loop containing nucleotide triphosphate hydrolases"/>
    <property type="match status" value="1"/>
</dbReference>
<dbReference type="EMBL" id="SSTE01020484">
    <property type="protein sequence ID" value="KAA0034301.1"/>
    <property type="molecule type" value="Genomic_DNA"/>
</dbReference>
<keyword evidence="14 15" id="KW-0675">Receptor</keyword>
<accession>A0A5A7SXX2</accession>
<gene>
    <name evidence="15" type="ORF">E6C27_scaffold65G003010</name>
</gene>
<sequence>MIYLLWVSSNVLNWGFFGYRVSNGLCELGNFDGRIQLLERIVSENFENGGYGTVESSGRTIEGPDGAMAGTRLGVCSPNTPNSALRWVIVHGETFGNLKLTTPCLLAARLFKRRKSNTIVLSGLSGSGKTILFYQLRDGSSHQGTVTSMEPNEGTFVLHSEIAKKDKLKPVHLVDVPGHSRLRAKLDDFLPQAAGVVFVVDALDFLPNCRAASEYLYDILTNASVVKKKIPVLILCNKTDKVTAHTKEFINRQMEKEIDKLRVSRSAISTADISNDFTLGIPGKAFSFTQCYNKVAVAEASGLTGEVSEVEQFIRENVKF</sequence>
<evidence type="ECO:0000256" key="13">
    <source>
        <dbReference type="ARBA" id="ARBA00023136"/>
    </source>
</evidence>
<evidence type="ECO:0000256" key="12">
    <source>
        <dbReference type="ARBA" id="ARBA00023134"/>
    </source>
</evidence>
<dbReference type="AlphaFoldDB" id="A0A5A7SXX2"/>
<dbReference type="InterPro" id="IPR024156">
    <property type="entry name" value="Small_GTPase_ARF"/>
</dbReference>
<keyword evidence="13" id="KW-0472">Membrane</keyword>
<dbReference type="CDD" id="cd04105">
    <property type="entry name" value="SR_beta"/>
    <property type="match status" value="1"/>
</dbReference>
<dbReference type="GO" id="GO:0005789">
    <property type="term" value="C:endoplasmic reticulum membrane"/>
    <property type="evidence" value="ECO:0007669"/>
    <property type="project" value="UniProtKB-SubCell"/>
</dbReference>
<keyword evidence="11" id="KW-1133">Transmembrane helix</keyword>
<evidence type="ECO:0000256" key="3">
    <source>
        <dbReference type="ARBA" id="ARBA00010290"/>
    </source>
</evidence>
<dbReference type="OrthoDB" id="41266at2759"/>
<keyword evidence="12" id="KW-0342">GTP-binding</keyword>
<dbReference type="PROSITE" id="PS51417">
    <property type="entry name" value="ARF"/>
    <property type="match status" value="1"/>
</dbReference>
<comment type="caution">
    <text evidence="15">The sequence shown here is derived from an EMBL/GenBank/DDBJ whole genome shotgun (WGS) entry which is preliminary data.</text>
</comment>
<dbReference type="GO" id="GO:0005525">
    <property type="term" value="F:GTP binding"/>
    <property type="evidence" value="ECO:0007669"/>
    <property type="project" value="UniProtKB-KW"/>
</dbReference>
<keyword evidence="7" id="KW-0547">Nucleotide-binding</keyword>
<comment type="similarity">
    <text evidence="2">Belongs to the SRP receptor beta subunit family.</text>
</comment>
<dbReference type="GO" id="GO:0043001">
    <property type="term" value="P:Golgi to plasma membrane protein transport"/>
    <property type="evidence" value="ECO:0007669"/>
    <property type="project" value="TreeGrafter"/>
</dbReference>
<evidence type="ECO:0000256" key="10">
    <source>
        <dbReference type="ARBA" id="ARBA00022927"/>
    </source>
</evidence>
<evidence type="ECO:0000256" key="6">
    <source>
        <dbReference type="ARBA" id="ARBA00022707"/>
    </source>
</evidence>
<evidence type="ECO:0000256" key="11">
    <source>
        <dbReference type="ARBA" id="ARBA00022989"/>
    </source>
</evidence>
<dbReference type="Pfam" id="PF09439">
    <property type="entry name" value="SRPRB"/>
    <property type="match status" value="1"/>
</dbReference>
<dbReference type="GO" id="GO:0005794">
    <property type="term" value="C:Golgi apparatus"/>
    <property type="evidence" value="ECO:0007669"/>
    <property type="project" value="TreeGrafter"/>
</dbReference>
<evidence type="ECO:0000313" key="16">
    <source>
        <dbReference type="Proteomes" id="UP000321393"/>
    </source>
</evidence>
<keyword evidence="8" id="KW-0256">Endoplasmic reticulum</keyword>
<proteinExistence type="inferred from homology"/>
<dbReference type="PANTHER" id="PTHR45909:SF1">
    <property type="entry name" value="ADP-RIBOSYLATION FACTOR-RELATED PROTEIN 1"/>
    <property type="match status" value="1"/>
</dbReference>
<dbReference type="STRING" id="1194695.A0A5A7SXX2"/>
<dbReference type="Proteomes" id="UP000321393">
    <property type="component" value="Unassembled WGS sequence"/>
</dbReference>
<keyword evidence="6" id="KW-0449">Lipoprotein</keyword>
<comment type="similarity">
    <text evidence="3">Belongs to the small GTPase superfamily. Arf family.</text>
</comment>
<dbReference type="InterPro" id="IPR019009">
    <property type="entry name" value="SRP_receptor_beta_su"/>
</dbReference>
<keyword evidence="10" id="KW-0653">Protein transport</keyword>
<keyword evidence="10" id="KW-0813">Transport</keyword>
<evidence type="ECO:0000256" key="14">
    <source>
        <dbReference type="ARBA" id="ARBA00023170"/>
    </source>
</evidence>
<keyword evidence="5" id="KW-0812">Transmembrane</keyword>
<evidence type="ECO:0000256" key="4">
    <source>
        <dbReference type="ARBA" id="ARBA00020256"/>
    </source>
</evidence>
<reference evidence="15 16" key="1">
    <citation type="submission" date="2019-08" db="EMBL/GenBank/DDBJ databases">
        <title>Draft genome sequences of two oriental melons (Cucumis melo L. var makuwa).</title>
        <authorList>
            <person name="Kwon S.-Y."/>
        </authorList>
    </citation>
    <scope>NUCLEOTIDE SEQUENCE [LARGE SCALE GENOMIC DNA]</scope>
    <source>
        <strain evidence="16">cv. SW 3</strain>
        <tissue evidence="15">Leaf</tissue>
    </source>
</reference>
<evidence type="ECO:0000256" key="7">
    <source>
        <dbReference type="ARBA" id="ARBA00022741"/>
    </source>
</evidence>
<organism evidence="15 16">
    <name type="scientific">Cucumis melo var. makuwa</name>
    <name type="common">Oriental melon</name>
    <dbReference type="NCBI Taxonomy" id="1194695"/>
    <lineage>
        <taxon>Eukaryota</taxon>
        <taxon>Viridiplantae</taxon>
        <taxon>Streptophyta</taxon>
        <taxon>Embryophyta</taxon>
        <taxon>Tracheophyta</taxon>
        <taxon>Spermatophyta</taxon>
        <taxon>Magnoliopsida</taxon>
        <taxon>eudicotyledons</taxon>
        <taxon>Gunneridae</taxon>
        <taxon>Pentapetalae</taxon>
        <taxon>rosids</taxon>
        <taxon>fabids</taxon>
        <taxon>Cucurbitales</taxon>
        <taxon>Cucurbitaceae</taxon>
        <taxon>Benincaseae</taxon>
        <taxon>Cucumis</taxon>
    </lineage>
</organism>
<evidence type="ECO:0000256" key="8">
    <source>
        <dbReference type="ARBA" id="ARBA00022824"/>
    </source>
</evidence>
<evidence type="ECO:0000256" key="1">
    <source>
        <dbReference type="ARBA" id="ARBA00004389"/>
    </source>
</evidence>
<evidence type="ECO:0000256" key="2">
    <source>
        <dbReference type="ARBA" id="ARBA00005619"/>
    </source>
</evidence>
<evidence type="ECO:0000256" key="9">
    <source>
        <dbReference type="ARBA" id="ARBA00022892"/>
    </source>
</evidence>
<keyword evidence="6" id="KW-0519">Myristate</keyword>
<dbReference type="PANTHER" id="PTHR45909">
    <property type="entry name" value="ADP-RIBOSYLATION FACTOR-RELATED PROTEIN 1"/>
    <property type="match status" value="1"/>
</dbReference>
<evidence type="ECO:0000256" key="5">
    <source>
        <dbReference type="ARBA" id="ARBA00022692"/>
    </source>
</evidence>
<dbReference type="GO" id="GO:0003924">
    <property type="term" value="F:GTPase activity"/>
    <property type="evidence" value="ECO:0007669"/>
    <property type="project" value="TreeGrafter"/>
</dbReference>
<comment type="subcellular location">
    <subcellularLocation>
        <location evidence="1">Endoplasmic reticulum membrane</location>
        <topology evidence="1">Single-pass membrane protein</topology>
    </subcellularLocation>
</comment>
<dbReference type="SUPFAM" id="SSF52540">
    <property type="entry name" value="P-loop containing nucleoside triphosphate hydrolases"/>
    <property type="match status" value="1"/>
</dbReference>
<dbReference type="GO" id="GO:0006886">
    <property type="term" value="P:intracellular protein transport"/>
    <property type="evidence" value="ECO:0007669"/>
    <property type="project" value="TreeGrafter"/>
</dbReference>
<name>A0A5A7SXX2_CUCMM</name>
<protein>
    <recommendedName>
        <fullName evidence="4">Signal recognition particle receptor subunit beta</fullName>
    </recommendedName>
</protein>
<dbReference type="GO" id="GO:0034067">
    <property type="term" value="P:protein localization to Golgi apparatus"/>
    <property type="evidence" value="ECO:0007669"/>
    <property type="project" value="TreeGrafter"/>
</dbReference>
<dbReference type="InterPro" id="IPR027417">
    <property type="entry name" value="P-loop_NTPase"/>
</dbReference>
<evidence type="ECO:0000313" key="15">
    <source>
        <dbReference type="EMBL" id="KAA0034301.1"/>
    </source>
</evidence>